<dbReference type="InterPro" id="IPR057169">
    <property type="entry name" value="DUF7847"/>
</dbReference>
<keyword evidence="1" id="KW-1133">Transmembrane helix</keyword>
<dbReference type="STRING" id="857265.WG78_13805"/>
<reference evidence="3 4" key="1">
    <citation type="submission" date="2015-07" db="EMBL/GenBank/DDBJ databases">
        <title>Draft genome sequence of the Amantichitinum ursilacus IGB-41, a new chitin-degrading bacterium.</title>
        <authorList>
            <person name="Kirstahler P."/>
            <person name="Guenther M."/>
            <person name="Grumaz C."/>
            <person name="Rupp S."/>
            <person name="Zibek S."/>
            <person name="Sohn K."/>
        </authorList>
    </citation>
    <scope>NUCLEOTIDE SEQUENCE [LARGE SCALE GENOMIC DNA]</scope>
    <source>
        <strain evidence="3 4">IGB-41</strain>
    </source>
</reference>
<feature type="transmembrane region" description="Helical" evidence="1">
    <location>
        <begin position="105"/>
        <end position="131"/>
    </location>
</feature>
<keyword evidence="1" id="KW-0472">Membrane</keyword>
<protein>
    <recommendedName>
        <fullName evidence="2">DUF7847 domain-containing protein</fullName>
    </recommendedName>
</protein>
<evidence type="ECO:0000313" key="4">
    <source>
        <dbReference type="Proteomes" id="UP000037939"/>
    </source>
</evidence>
<keyword evidence="4" id="KW-1185">Reference proteome</keyword>
<feature type="transmembrane region" description="Helical" evidence="1">
    <location>
        <begin position="156"/>
        <end position="181"/>
    </location>
</feature>
<dbReference type="NCBIfam" id="NF041043">
    <property type="entry name" value="BPSS1780_fam"/>
    <property type="match status" value="1"/>
</dbReference>
<gene>
    <name evidence="3" type="ORF">WG78_13805</name>
</gene>
<name>A0A0N0GMX2_9NEIS</name>
<dbReference type="OrthoDB" id="5298483at2"/>
<dbReference type="Proteomes" id="UP000037939">
    <property type="component" value="Unassembled WGS sequence"/>
</dbReference>
<evidence type="ECO:0000313" key="3">
    <source>
        <dbReference type="EMBL" id="KPC52139.1"/>
    </source>
</evidence>
<feature type="domain" description="DUF7847" evidence="2">
    <location>
        <begin position="102"/>
        <end position="265"/>
    </location>
</feature>
<accession>A0A0N0GMX2</accession>
<feature type="transmembrane region" description="Helical" evidence="1">
    <location>
        <begin position="66"/>
        <end position="84"/>
    </location>
</feature>
<dbReference type="InterPro" id="IPR047798">
    <property type="entry name" value="BPSS1780-like"/>
</dbReference>
<organism evidence="3 4">
    <name type="scientific">Amantichitinum ursilacus</name>
    <dbReference type="NCBI Taxonomy" id="857265"/>
    <lineage>
        <taxon>Bacteria</taxon>
        <taxon>Pseudomonadati</taxon>
        <taxon>Pseudomonadota</taxon>
        <taxon>Betaproteobacteria</taxon>
        <taxon>Neisseriales</taxon>
        <taxon>Chitinibacteraceae</taxon>
        <taxon>Amantichitinum</taxon>
    </lineage>
</organism>
<proteinExistence type="predicted"/>
<sequence length="272" mass="29794">MDDSGLIIDTTPEPRRVPLSHSWTWIRDALKLYKRHIGRWMLISVSVMAVLLTLSAIPYLGIISPIIMPLLLGGAVWCAHLQVTQDLPPDFPNLLIGLRKHTRSLLGVGLLYAIGAMLIMMAIMAVVVALLPGHDASALQSMQKAGELPDLGGNGFWIALLFVLGLMLINSIYFFAPPLVIMRDMGTMGAMKTSYLAFWRNWLALLLSGLILVVFIMVASMILTIPTHLLASINPNLSMLPSLVLLLAVMPLTFLLNYTCYADVFSPVTAEG</sequence>
<dbReference type="Pfam" id="PF25231">
    <property type="entry name" value="DUF7847"/>
    <property type="match status" value="1"/>
</dbReference>
<feature type="transmembrane region" description="Helical" evidence="1">
    <location>
        <begin position="40"/>
        <end position="60"/>
    </location>
</feature>
<keyword evidence="1" id="KW-0812">Transmembrane</keyword>
<evidence type="ECO:0000259" key="2">
    <source>
        <dbReference type="Pfam" id="PF25231"/>
    </source>
</evidence>
<dbReference type="EMBL" id="LAQT01000010">
    <property type="protein sequence ID" value="KPC52139.1"/>
    <property type="molecule type" value="Genomic_DNA"/>
</dbReference>
<dbReference type="AlphaFoldDB" id="A0A0N0GMX2"/>
<feature type="transmembrane region" description="Helical" evidence="1">
    <location>
        <begin position="237"/>
        <end position="256"/>
    </location>
</feature>
<comment type="caution">
    <text evidence="3">The sequence shown here is derived from an EMBL/GenBank/DDBJ whole genome shotgun (WGS) entry which is preliminary data.</text>
</comment>
<feature type="transmembrane region" description="Helical" evidence="1">
    <location>
        <begin position="202"/>
        <end position="225"/>
    </location>
</feature>
<dbReference type="RefSeq" id="WP_053938397.1">
    <property type="nucleotide sequence ID" value="NZ_LAQT01000010.1"/>
</dbReference>
<evidence type="ECO:0000256" key="1">
    <source>
        <dbReference type="SAM" id="Phobius"/>
    </source>
</evidence>